<keyword evidence="5 12" id="KW-0732">Signal</keyword>
<evidence type="ECO:0000256" key="6">
    <source>
        <dbReference type="ARBA" id="ARBA00022737"/>
    </source>
</evidence>
<dbReference type="Pfam" id="PF01582">
    <property type="entry name" value="TIR"/>
    <property type="match status" value="1"/>
</dbReference>
<keyword evidence="10" id="KW-0325">Glycoprotein</keyword>
<accession>A0A9D4IZJ6</accession>
<dbReference type="InterPro" id="IPR003591">
    <property type="entry name" value="Leu-rich_rpt_typical-subtyp"/>
</dbReference>
<evidence type="ECO:0000256" key="2">
    <source>
        <dbReference type="ARBA" id="ARBA00009634"/>
    </source>
</evidence>
<dbReference type="SUPFAM" id="SSF52200">
    <property type="entry name" value="Toll/Interleukin receptor TIR domain"/>
    <property type="match status" value="1"/>
</dbReference>
<evidence type="ECO:0000256" key="9">
    <source>
        <dbReference type="ARBA" id="ARBA00023170"/>
    </source>
</evidence>
<dbReference type="Pfam" id="PF13855">
    <property type="entry name" value="LRR_8"/>
    <property type="match status" value="5"/>
</dbReference>
<keyword evidence="7 11" id="KW-1133">Transmembrane helix</keyword>
<dbReference type="PANTHER" id="PTHR45842:SF22">
    <property type="entry name" value="INSULIN-LIKE GROWTH FACTOR-BINDING PROTEIN COMPLEX ACID LABILE SUBUNIT ISOFORM X1"/>
    <property type="match status" value="1"/>
</dbReference>
<reference evidence="14" key="1">
    <citation type="journal article" date="2019" name="bioRxiv">
        <title>The Genome of the Zebra Mussel, Dreissena polymorpha: A Resource for Invasive Species Research.</title>
        <authorList>
            <person name="McCartney M.A."/>
            <person name="Auch B."/>
            <person name="Kono T."/>
            <person name="Mallez S."/>
            <person name="Zhang Y."/>
            <person name="Obille A."/>
            <person name="Becker A."/>
            <person name="Abrahante J.E."/>
            <person name="Garbe J."/>
            <person name="Badalamenti J.P."/>
            <person name="Herman A."/>
            <person name="Mangelson H."/>
            <person name="Liachko I."/>
            <person name="Sullivan S."/>
            <person name="Sone E.D."/>
            <person name="Koren S."/>
            <person name="Silverstein K.A.T."/>
            <person name="Beckman K.B."/>
            <person name="Gohl D.M."/>
        </authorList>
    </citation>
    <scope>NUCLEOTIDE SEQUENCE</scope>
    <source>
        <strain evidence="14">Duluth1</strain>
        <tissue evidence="14">Whole animal</tissue>
    </source>
</reference>
<dbReference type="GO" id="GO:0006955">
    <property type="term" value="P:immune response"/>
    <property type="evidence" value="ECO:0007669"/>
    <property type="project" value="InterPro"/>
</dbReference>
<evidence type="ECO:0000256" key="10">
    <source>
        <dbReference type="ARBA" id="ARBA00023180"/>
    </source>
</evidence>
<evidence type="ECO:0000256" key="11">
    <source>
        <dbReference type="SAM" id="Phobius"/>
    </source>
</evidence>
<dbReference type="AlphaFoldDB" id="A0A9D4IZJ6"/>
<dbReference type="InterPro" id="IPR000483">
    <property type="entry name" value="Cys-rich_flank_reg_C"/>
</dbReference>
<dbReference type="SMART" id="SM00369">
    <property type="entry name" value="LRR_TYP"/>
    <property type="match status" value="15"/>
</dbReference>
<keyword evidence="9" id="KW-0675">Receptor</keyword>
<dbReference type="PIRSF" id="PIRSF037595">
    <property type="entry name" value="Toll-like_receptor"/>
    <property type="match status" value="1"/>
</dbReference>
<evidence type="ECO:0000256" key="5">
    <source>
        <dbReference type="ARBA" id="ARBA00022729"/>
    </source>
</evidence>
<keyword evidence="4 11" id="KW-0812">Transmembrane</keyword>
<evidence type="ECO:0000313" key="15">
    <source>
        <dbReference type="Proteomes" id="UP000828390"/>
    </source>
</evidence>
<sequence>MGLHDLRVAILASLIVCAFVEADDSCPGLPACFCSKDKTSVNCEGKNFTEFPTNVPTSGVKLYFGYNAITRLSTDQLAYLPYLEKLLLNVNKLTAIEAFSFRNLTRLNYLDLRGNKLTFVGKDSFSDLPTLQTLYLTTNLIETIEEGSFNGCKSLESIYLQSNKLKAVPPLGDLPALKQLVLEGNLIENATFPETFFKCTSMSNIVISNNNIEELRNETFQALQNRSLSTLYLSRNKITTASAGVFSHIRSITSLKLGSNPLDGADLRALIGSLAGKKLASIDLSDIKLNGILMLDTFSLLSNTTITSLKLTYNKIQSLENNVFYGLNRLIELDLSNCQLQITNEASFNGLDSLNLLNLEKNKLTDIPRNLPSRLTKLYMDDNQITAIPDSIFGNLEYLQELYIRYNSIQTLTQGSFMGLLKLERLNLYHNVIATIPGKTFDPLTSLKGLDMAKNNLANIQQSVGRFSSQGSLQYINLADNNCVYLQPDFFKFMTSLTEVHLERNNLGGLIAENYGGSFFASLTSLNQLYLMENSITHIPGPTFQSLESLQVLNVSRNKLRDWDSTLFRTTPKLRIFDVSYNLVANLQDENLRELSASLRSMNLTGNPFMCDCDLRWFRDWIDHTSVQLTNNLTYTCNGPAAWKNQPLMSFSRQKINCFVFTWWMITAICVTLALVIIIVSGLLYRKRWPIKLFIYKLRRTRRLRANDGQGNYGAINPDDGVYDAYISCSEDDTDWVRTHLLPVIDNGCLIKDEPFGGEFKCYFGERDSQPGSVAVGQMYEGINASRKVIVVLSRNYLNPTNLFELDLTITALYEKKLEDYVVIHIDKGLPLQKFPKHLANKIRRNEILEWTEDAHAQALMKGKLTDILKNREVAADRDTV</sequence>
<evidence type="ECO:0000256" key="1">
    <source>
        <dbReference type="ARBA" id="ARBA00004479"/>
    </source>
</evidence>
<dbReference type="InterPro" id="IPR000157">
    <property type="entry name" value="TIR_dom"/>
</dbReference>
<evidence type="ECO:0000313" key="14">
    <source>
        <dbReference type="EMBL" id="KAH3792755.1"/>
    </source>
</evidence>
<organism evidence="14 15">
    <name type="scientific">Dreissena polymorpha</name>
    <name type="common">Zebra mussel</name>
    <name type="synonym">Mytilus polymorpha</name>
    <dbReference type="NCBI Taxonomy" id="45954"/>
    <lineage>
        <taxon>Eukaryota</taxon>
        <taxon>Metazoa</taxon>
        <taxon>Spiralia</taxon>
        <taxon>Lophotrochozoa</taxon>
        <taxon>Mollusca</taxon>
        <taxon>Bivalvia</taxon>
        <taxon>Autobranchia</taxon>
        <taxon>Heteroconchia</taxon>
        <taxon>Euheterodonta</taxon>
        <taxon>Imparidentia</taxon>
        <taxon>Neoheterodontei</taxon>
        <taxon>Myida</taxon>
        <taxon>Dreissenoidea</taxon>
        <taxon>Dreissenidae</taxon>
        <taxon>Dreissena</taxon>
    </lineage>
</organism>
<keyword evidence="8 11" id="KW-0472">Membrane</keyword>
<dbReference type="SMART" id="SM00364">
    <property type="entry name" value="LRR_BAC"/>
    <property type="match status" value="5"/>
</dbReference>
<protein>
    <recommendedName>
        <fullName evidence="13">TIR domain-containing protein</fullName>
    </recommendedName>
</protein>
<dbReference type="Gene3D" id="3.40.50.10140">
    <property type="entry name" value="Toll/interleukin-1 receptor homology (TIR) domain"/>
    <property type="match status" value="1"/>
</dbReference>
<gene>
    <name evidence="14" type="ORF">DPMN_146254</name>
</gene>
<comment type="subcellular location">
    <subcellularLocation>
        <location evidence="1">Membrane</location>
        <topology evidence="1">Single-pass type I membrane protein</topology>
    </subcellularLocation>
</comment>
<name>A0A9D4IZJ6_DREPO</name>
<keyword evidence="3" id="KW-0433">Leucine-rich repeat</keyword>
<evidence type="ECO:0000259" key="13">
    <source>
        <dbReference type="PROSITE" id="PS50104"/>
    </source>
</evidence>
<dbReference type="EMBL" id="JAIWYP010000007">
    <property type="protein sequence ID" value="KAH3792755.1"/>
    <property type="molecule type" value="Genomic_DNA"/>
</dbReference>
<keyword evidence="6" id="KW-0677">Repeat</keyword>
<feature type="domain" description="TIR" evidence="13">
    <location>
        <begin position="721"/>
        <end position="869"/>
    </location>
</feature>
<dbReference type="Proteomes" id="UP000828390">
    <property type="component" value="Unassembled WGS sequence"/>
</dbReference>
<feature type="transmembrane region" description="Helical" evidence="11">
    <location>
        <begin position="661"/>
        <end position="685"/>
    </location>
</feature>
<dbReference type="PROSITE" id="PS51450">
    <property type="entry name" value="LRR"/>
    <property type="match status" value="3"/>
</dbReference>
<evidence type="ECO:0000256" key="7">
    <source>
        <dbReference type="ARBA" id="ARBA00022989"/>
    </source>
</evidence>
<dbReference type="InterPro" id="IPR025875">
    <property type="entry name" value="Leu-rich_rpt_4"/>
</dbReference>
<dbReference type="OrthoDB" id="6240959at2759"/>
<evidence type="ECO:0000256" key="3">
    <source>
        <dbReference type="ARBA" id="ARBA00022614"/>
    </source>
</evidence>
<dbReference type="GO" id="GO:0004888">
    <property type="term" value="F:transmembrane signaling receptor activity"/>
    <property type="evidence" value="ECO:0007669"/>
    <property type="project" value="InterPro"/>
</dbReference>
<comment type="similarity">
    <text evidence="2">Belongs to the Toll-like receptor family.</text>
</comment>
<feature type="signal peptide" evidence="12">
    <location>
        <begin position="1"/>
        <end position="22"/>
    </location>
</feature>
<comment type="caution">
    <text evidence="14">The sequence shown here is derived from an EMBL/GenBank/DDBJ whole genome shotgun (WGS) entry which is preliminary data.</text>
</comment>
<dbReference type="InterPro" id="IPR001611">
    <property type="entry name" value="Leu-rich_rpt"/>
</dbReference>
<keyword evidence="15" id="KW-1185">Reference proteome</keyword>
<dbReference type="InterPro" id="IPR050467">
    <property type="entry name" value="LRFN"/>
</dbReference>
<dbReference type="PANTHER" id="PTHR45842">
    <property type="entry name" value="SYNAPTIC ADHESION-LIKE MOLECULE SALM"/>
    <property type="match status" value="1"/>
</dbReference>
<dbReference type="FunFam" id="3.80.10.10:FF:000770">
    <property type="entry name" value="Uncharacterized protein"/>
    <property type="match status" value="1"/>
</dbReference>
<dbReference type="InterPro" id="IPR032675">
    <property type="entry name" value="LRR_dom_sf"/>
</dbReference>
<evidence type="ECO:0000256" key="12">
    <source>
        <dbReference type="SAM" id="SignalP"/>
    </source>
</evidence>
<dbReference type="SMART" id="SM00365">
    <property type="entry name" value="LRR_SD22"/>
    <property type="match status" value="8"/>
</dbReference>
<proteinExistence type="inferred from homology"/>
<feature type="chain" id="PRO_5038607509" description="TIR domain-containing protein" evidence="12">
    <location>
        <begin position="23"/>
        <end position="881"/>
    </location>
</feature>
<dbReference type="Pfam" id="PF12799">
    <property type="entry name" value="LRR_4"/>
    <property type="match status" value="1"/>
</dbReference>
<dbReference type="SUPFAM" id="SSF52058">
    <property type="entry name" value="L domain-like"/>
    <property type="match status" value="2"/>
</dbReference>
<dbReference type="PROSITE" id="PS50104">
    <property type="entry name" value="TIR"/>
    <property type="match status" value="1"/>
</dbReference>
<dbReference type="SMART" id="SM00082">
    <property type="entry name" value="LRRCT"/>
    <property type="match status" value="1"/>
</dbReference>
<dbReference type="InterPro" id="IPR035897">
    <property type="entry name" value="Toll_tir_struct_dom_sf"/>
</dbReference>
<evidence type="ECO:0000256" key="8">
    <source>
        <dbReference type="ARBA" id="ARBA00023136"/>
    </source>
</evidence>
<reference evidence="14" key="2">
    <citation type="submission" date="2020-11" db="EMBL/GenBank/DDBJ databases">
        <authorList>
            <person name="McCartney M.A."/>
            <person name="Auch B."/>
            <person name="Kono T."/>
            <person name="Mallez S."/>
            <person name="Becker A."/>
            <person name="Gohl D.M."/>
            <person name="Silverstein K.A.T."/>
            <person name="Koren S."/>
            <person name="Bechman K.B."/>
            <person name="Herman A."/>
            <person name="Abrahante J.E."/>
            <person name="Garbe J."/>
        </authorList>
    </citation>
    <scope>NUCLEOTIDE SEQUENCE</scope>
    <source>
        <strain evidence="14">Duluth1</strain>
        <tissue evidence="14">Whole animal</tissue>
    </source>
</reference>
<dbReference type="GO" id="GO:0002224">
    <property type="term" value="P:toll-like receptor signaling pathway"/>
    <property type="evidence" value="ECO:0007669"/>
    <property type="project" value="InterPro"/>
</dbReference>
<dbReference type="Gene3D" id="3.80.10.10">
    <property type="entry name" value="Ribonuclease Inhibitor"/>
    <property type="match status" value="5"/>
</dbReference>
<dbReference type="GO" id="GO:0016020">
    <property type="term" value="C:membrane"/>
    <property type="evidence" value="ECO:0007669"/>
    <property type="project" value="UniProtKB-SubCell"/>
</dbReference>
<dbReference type="InterPro" id="IPR017241">
    <property type="entry name" value="Toll-like_receptor"/>
</dbReference>
<evidence type="ECO:0000256" key="4">
    <source>
        <dbReference type="ARBA" id="ARBA00022692"/>
    </source>
</evidence>